<dbReference type="Gramene" id="Pp3c15_18400V3.2">
    <property type="protein sequence ID" value="PAC:32928837.CDS.1"/>
    <property type="gene ID" value="Pp3c15_18400"/>
</dbReference>
<evidence type="ECO:0000313" key="3">
    <source>
        <dbReference type="EnsemblPlants" id="PAC:32928836.CDS.1"/>
    </source>
</evidence>
<dbReference type="EnsemblPlants" id="Pp3c15_18400V3.1">
    <property type="protein sequence ID" value="PAC:32928836.CDS.1"/>
    <property type="gene ID" value="Pp3c15_18400"/>
</dbReference>
<dbReference type="PANTHER" id="PTHR31579:SF1">
    <property type="entry name" value="OS03G0796600 PROTEIN"/>
    <property type="match status" value="1"/>
</dbReference>
<sequence length="446" mass="49438">MQSLRPATPTSPQVFRTKQVRDPWPENVRARLVGSDKDMGKVNYSSSGSEHGPSSNCLAAMVYEFMEKEEIGKCGRARCNCESGCCNGDGHACLEDEIAKASLGNELSEALQNLVPCDNEQERSLLGEVIYMLDALTGDTITDGKGEKEDCASNVCRRRSVVKYLRSSGYNAALCKSRWDHAGIFPGGDYEYIDVVFTGLDESAARVIVDIDFQDQFEIARPTAQYKNVYQMLPAVFVGTANRLLQILNVISEAVKRSLKKKGMFLPPWRKPEYVKAKWFASYKRTTNESSRRKQIKDSACSGILTNISLVAERSTERDKKFTNETEREVKVESVLVSREAQSALEAPKTANQSVHKAEAAQPEGFVHGANRLKHLWSDVKTDIPREIQDLDNTDWQPPALLPRASNARSASTGLTSVLREAGLIGNKRKSNLGSIQEFTSPVAVM</sequence>
<dbReference type="InterPro" id="IPR006502">
    <property type="entry name" value="PDDEXK-like"/>
</dbReference>
<name>A0A2K1JDL7_PHYPA</name>
<accession>A0A2K1JDL7</accession>
<dbReference type="PaxDb" id="3218-PP1S206_108V6.1"/>
<gene>
    <name evidence="3" type="primary">LOC112292365</name>
    <name evidence="2" type="ORF">PHYPA_019901</name>
</gene>
<proteinExistence type="predicted"/>
<evidence type="ECO:0000256" key="1">
    <source>
        <dbReference type="SAM" id="MobiDB-lite"/>
    </source>
</evidence>
<organism evidence="2">
    <name type="scientific">Physcomitrium patens</name>
    <name type="common">Spreading-leaved earth moss</name>
    <name type="synonym">Physcomitrella patens</name>
    <dbReference type="NCBI Taxonomy" id="3218"/>
    <lineage>
        <taxon>Eukaryota</taxon>
        <taxon>Viridiplantae</taxon>
        <taxon>Streptophyta</taxon>
        <taxon>Embryophyta</taxon>
        <taxon>Bryophyta</taxon>
        <taxon>Bryophytina</taxon>
        <taxon>Bryopsida</taxon>
        <taxon>Funariidae</taxon>
        <taxon>Funariales</taxon>
        <taxon>Funariaceae</taxon>
        <taxon>Physcomitrium</taxon>
    </lineage>
</organism>
<feature type="region of interest" description="Disordered" evidence="1">
    <location>
        <begin position="344"/>
        <end position="363"/>
    </location>
</feature>
<dbReference type="Pfam" id="PF04720">
    <property type="entry name" value="PDDEXK_6"/>
    <property type="match status" value="1"/>
</dbReference>
<protein>
    <recommendedName>
        <fullName evidence="5">DUF506 family protein</fullName>
    </recommendedName>
</protein>
<reference evidence="2 4" key="1">
    <citation type="journal article" date="2008" name="Science">
        <title>The Physcomitrella genome reveals evolutionary insights into the conquest of land by plants.</title>
        <authorList>
            <person name="Rensing S."/>
            <person name="Lang D."/>
            <person name="Zimmer A."/>
            <person name="Terry A."/>
            <person name="Salamov A."/>
            <person name="Shapiro H."/>
            <person name="Nishiyama T."/>
            <person name="Perroud P.-F."/>
            <person name="Lindquist E."/>
            <person name="Kamisugi Y."/>
            <person name="Tanahashi T."/>
            <person name="Sakakibara K."/>
            <person name="Fujita T."/>
            <person name="Oishi K."/>
            <person name="Shin-I T."/>
            <person name="Kuroki Y."/>
            <person name="Toyoda A."/>
            <person name="Suzuki Y."/>
            <person name="Hashimoto A."/>
            <person name="Yamaguchi K."/>
            <person name="Sugano A."/>
            <person name="Kohara Y."/>
            <person name="Fujiyama A."/>
            <person name="Anterola A."/>
            <person name="Aoki S."/>
            <person name="Ashton N."/>
            <person name="Barbazuk W.B."/>
            <person name="Barker E."/>
            <person name="Bennetzen J."/>
            <person name="Bezanilla M."/>
            <person name="Blankenship R."/>
            <person name="Cho S.H."/>
            <person name="Dutcher S."/>
            <person name="Estelle M."/>
            <person name="Fawcett J.A."/>
            <person name="Gundlach H."/>
            <person name="Hanada K."/>
            <person name="Heyl A."/>
            <person name="Hicks K.A."/>
            <person name="Hugh J."/>
            <person name="Lohr M."/>
            <person name="Mayer K."/>
            <person name="Melkozernov A."/>
            <person name="Murata T."/>
            <person name="Nelson D."/>
            <person name="Pils B."/>
            <person name="Prigge M."/>
            <person name="Reiss B."/>
            <person name="Renner T."/>
            <person name="Rombauts S."/>
            <person name="Rushton P."/>
            <person name="Sanderfoot A."/>
            <person name="Schween G."/>
            <person name="Shiu S.-H."/>
            <person name="Stueber K."/>
            <person name="Theodoulou F.L."/>
            <person name="Tu H."/>
            <person name="Van de Peer Y."/>
            <person name="Verrier P.J."/>
            <person name="Waters E."/>
            <person name="Wood A."/>
            <person name="Yang L."/>
            <person name="Cove D."/>
            <person name="Cuming A."/>
            <person name="Hasebe M."/>
            <person name="Lucas S."/>
            <person name="Mishler D.B."/>
            <person name="Reski R."/>
            <person name="Grigoriev I."/>
            <person name="Quatrano R.S."/>
            <person name="Boore J.L."/>
        </authorList>
    </citation>
    <scope>NUCLEOTIDE SEQUENCE [LARGE SCALE GENOMIC DNA]</scope>
    <source>
        <strain evidence="3 4">cv. Gransden 2004</strain>
    </source>
</reference>
<evidence type="ECO:0008006" key="5">
    <source>
        <dbReference type="Google" id="ProtNLM"/>
    </source>
</evidence>
<evidence type="ECO:0000313" key="4">
    <source>
        <dbReference type="Proteomes" id="UP000006727"/>
    </source>
</evidence>
<dbReference type="NCBIfam" id="TIGR01615">
    <property type="entry name" value="A_thal_3542"/>
    <property type="match status" value="1"/>
</dbReference>
<dbReference type="OrthoDB" id="548115at2759"/>
<reference evidence="3" key="3">
    <citation type="submission" date="2020-12" db="UniProtKB">
        <authorList>
            <consortium name="EnsemblPlants"/>
        </authorList>
    </citation>
    <scope>IDENTIFICATION</scope>
</reference>
<dbReference type="EMBL" id="ABEU02000015">
    <property type="protein sequence ID" value="PNR39622.1"/>
    <property type="molecule type" value="Genomic_DNA"/>
</dbReference>
<dbReference type="Proteomes" id="UP000006727">
    <property type="component" value="Chromosome 15"/>
</dbReference>
<dbReference type="Gramene" id="Pp3c15_18400V3.1">
    <property type="protein sequence ID" value="PAC:32928836.CDS.1"/>
    <property type="gene ID" value="Pp3c15_18400"/>
</dbReference>
<dbReference type="EnsemblPlants" id="Pp3c15_18400V3.2">
    <property type="protein sequence ID" value="PAC:32928837.CDS.1"/>
    <property type="gene ID" value="Pp3c15_18400"/>
</dbReference>
<reference evidence="2 4" key="2">
    <citation type="journal article" date="2018" name="Plant J.">
        <title>The Physcomitrella patens chromosome-scale assembly reveals moss genome structure and evolution.</title>
        <authorList>
            <person name="Lang D."/>
            <person name="Ullrich K.K."/>
            <person name="Murat F."/>
            <person name="Fuchs J."/>
            <person name="Jenkins J."/>
            <person name="Haas F.B."/>
            <person name="Piednoel M."/>
            <person name="Gundlach H."/>
            <person name="Van Bel M."/>
            <person name="Meyberg R."/>
            <person name="Vives C."/>
            <person name="Morata J."/>
            <person name="Symeonidi A."/>
            <person name="Hiss M."/>
            <person name="Muchero W."/>
            <person name="Kamisugi Y."/>
            <person name="Saleh O."/>
            <person name="Blanc G."/>
            <person name="Decker E.L."/>
            <person name="van Gessel N."/>
            <person name="Grimwood J."/>
            <person name="Hayes R.D."/>
            <person name="Graham S.W."/>
            <person name="Gunter L.E."/>
            <person name="McDaniel S.F."/>
            <person name="Hoernstein S.N.W."/>
            <person name="Larsson A."/>
            <person name="Li F.W."/>
            <person name="Perroud P.F."/>
            <person name="Phillips J."/>
            <person name="Ranjan P."/>
            <person name="Rokshar D.S."/>
            <person name="Rothfels C.J."/>
            <person name="Schneider L."/>
            <person name="Shu S."/>
            <person name="Stevenson D.W."/>
            <person name="Thummler F."/>
            <person name="Tillich M."/>
            <person name="Villarreal Aguilar J.C."/>
            <person name="Widiez T."/>
            <person name="Wong G.K."/>
            <person name="Wymore A."/>
            <person name="Zhang Y."/>
            <person name="Zimmer A.D."/>
            <person name="Quatrano R.S."/>
            <person name="Mayer K.F.X."/>
            <person name="Goodstein D."/>
            <person name="Casacuberta J.M."/>
            <person name="Vandepoele K."/>
            <person name="Reski R."/>
            <person name="Cuming A.C."/>
            <person name="Tuskan G.A."/>
            <person name="Maumus F."/>
            <person name="Salse J."/>
            <person name="Schmutz J."/>
            <person name="Rensing S.A."/>
        </authorList>
    </citation>
    <scope>NUCLEOTIDE SEQUENCE [LARGE SCALE GENOMIC DNA]</scope>
    <source>
        <strain evidence="3 4">cv. Gransden 2004</strain>
    </source>
</reference>
<keyword evidence="4" id="KW-1185">Reference proteome</keyword>
<evidence type="ECO:0000313" key="2">
    <source>
        <dbReference type="EMBL" id="PNR39622.1"/>
    </source>
</evidence>
<dbReference type="AlphaFoldDB" id="A0A2K1JDL7"/>
<dbReference type="PANTHER" id="PTHR31579">
    <property type="entry name" value="OS03G0796600 PROTEIN"/>
    <property type="match status" value="1"/>
</dbReference>